<keyword evidence="1 2" id="KW-0732">Signal</keyword>
<dbReference type="InterPro" id="IPR031917">
    <property type="entry name" value="Pilus_assem_C"/>
</dbReference>
<dbReference type="RefSeq" id="WP_066700842.1">
    <property type="nucleotide sequence ID" value="NZ_AP018664.1"/>
</dbReference>
<gene>
    <name evidence="5" type="ORF">SAMIE_1002640</name>
</gene>
<protein>
    <submittedName>
        <fullName evidence="5">Uncharacterized protein</fullName>
    </submittedName>
</protein>
<dbReference type="Pfam" id="PF16967">
    <property type="entry name" value="TcfC"/>
    <property type="match status" value="1"/>
</dbReference>
<dbReference type="AlphaFoldDB" id="A0A494VWH8"/>
<dbReference type="InterPro" id="IPR032636">
    <property type="entry name" value="Pilus_assem_E-set-like_dom"/>
</dbReference>
<organism evidence="5 6">
    <name type="scientific">Sphingobium amiense</name>
    <dbReference type="NCBI Taxonomy" id="135719"/>
    <lineage>
        <taxon>Bacteria</taxon>
        <taxon>Pseudomonadati</taxon>
        <taxon>Pseudomonadota</taxon>
        <taxon>Alphaproteobacteria</taxon>
        <taxon>Sphingomonadales</taxon>
        <taxon>Sphingomonadaceae</taxon>
        <taxon>Sphingobium</taxon>
    </lineage>
</organism>
<feature type="signal peptide" evidence="2">
    <location>
        <begin position="1"/>
        <end position="28"/>
    </location>
</feature>
<evidence type="ECO:0000256" key="2">
    <source>
        <dbReference type="SAM" id="SignalP"/>
    </source>
</evidence>
<feature type="domain" description="Pilus assembly protein C-terminal" evidence="3">
    <location>
        <begin position="730"/>
        <end position="822"/>
    </location>
</feature>
<dbReference type="Proteomes" id="UP000279959">
    <property type="component" value="Chromosome"/>
</dbReference>
<dbReference type="Pfam" id="PF15976">
    <property type="entry name" value="CooC_C"/>
    <property type="match status" value="1"/>
</dbReference>
<name>A0A494VWH8_9SPHN</name>
<feature type="domain" description="Pilus assembly protein E-set like" evidence="4">
    <location>
        <begin position="266"/>
        <end position="333"/>
    </location>
</feature>
<evidence type="ECO:0000313" key="6">
    <source>
        <dbReference type="Proteomes" id="UP000279959"/>
    </source>
</evidence>
<dbReference type="EMBL" id="AP018664">
    <property type="protein sequence ID" value="BBD96763.1"/>
    <property type="molecule type" value="Genomic_DNA"/>
</dbReference>
<evidence type="ECO:0000256" key="1">
    <source>
        <dbReference type="ARBA" id="ARBA00022729"/>
    </source>
</evidence>
<evidence type="ECO:0000259" key="3">
    <source>
        <dbReference type="Pfam" id="PF15976"/>
    </source>
</evidence>
<feature type="chain" id="PRO_5019792831" evidence="2">
    <location>
        <begin position="29"/>
        <end position="840"/>
    </location>
</feature>
<evidence type="ECO:0000313" key="5">
    <source>
        <dbReference type="EMBL" id="BBD96763.1"/>
    </source>
</evidence>
<proteinExistence type="predicted"/>
<dbReference type="KEGG" id="sami:SAMIE_1002640"/>
<evidence type="ECO:0000259" key="4">
    <source>
        <dbReference type="Pfam" id="PF16967"/>
    </source>
</evidence>
<keyword evidence="6" id="KW-1185">Reference proteome</keyword>
<accession>A0A494VWH8</accession>
<sequence>MLPTRAVLPSSTGLALILLALTPGSGHAQGDAGLAVGMPSGFADLARAQQIVVDLYFGGESIGQAQVEVEGGTVRLNDPATAVGLIPHVADVAAVTAALSGPLDAHADLVCSQGSNPDDCGRLAPPVAGVIFDRDRFRLTLFVSPRYLAVRSAMQDVYLPMPDAGLSLVDWVAGTVAGSSGGRTEFAIQNRAVLGDRDARLVSTTSYSSTLGLKGDVLAVQVDKPGIRYTAGAFWAPGLDLAGRRRILGAGVETQFDTRADKDVISGTPLIVSLAQRSRVDMLVDGRLVGSRVYDAGNQSIDTSALPDGSYEVKLLIQEIGGVQREERRFFAKNARIAPAGEWLWFARGGVLVQDRPGAFLSATRKLYAEAGASRRLGRHFALDTSWVASGDRLIAEAGAYLLTAPAQFRLAVLGSSKMDSGILFQANSTGVSRLNFNIDARRVHTHDDSPLIASSDLTGPAASRPGFPAARPWGGSFTQVMGDISYRLKHAQINLSAFYRRDHLQDHYAVGPTARWSVLRRGGIDLTLEGNLSQSSIGRSAYAGIRLQILGPRHSLSTTAGVQSLPSAPGRRNSGIVGGVQGSWQNDDVRGGSLMLTGSVDHLPDDDVAHARADWRGPIGAFGADVVQQLDGAGRTQFSLTGQTSLIASRGMAALGGRDQSDSMIAIRLKDAPPDAVFEVLVNETPRARLRGGETQLVAVPSYRQYGVRIRPVGGSLAHFDTATRRISVFPGNVATLAWSAKSVVAMFGRMLWPNGAPVAEADIVTRDAIARTDAQGYFQIETSRDADLGVRAPDGRNCQVSINAPESTAAYIPLGTVLCRPYTPLGPPWRIAANEGRP</sequence>
<reference evidence="5 6" key="1">
    <citation type="submission" date="2018-05" db="EMBL/GenBank/DDBJ databases">
        <title>Complete Genome Sequence of the Nonylphenol-Degrading Bacterium Sphingobium amiense DSM 16289T.</title>
        <authorList>
            <person name="Ootsuka M."/>
            <person name="Nishizawa T."/>
            <person name="Ohta H."/>
        </authorList>
    </citation>
    <scope>NUCLEOTIDE SEQUENCE [LARGE SCALE GENOMIC DNA]</scope>
    <source>
        <strain evidence="5 6">DSM 16289</strain>
    </source>
</reference>